<feature type="domain" description="AB hydrolase-1" evidence="2">
    <location>
        <begin position="34"/>
        <end position="258"/>
    </location>
</feature>
<evidence type="ECO:0000313" key="4">
    <source>
        <dbReference type="Proteomes" id="UP000693892"/>
    </source>
</evidence>
<proteinExistence type="predicted"/>
<reference evidence="3" key="1">
    <citation type="submission" date="2021-06" db="EMBL/GenBank/DDBJ databases">
        <authorList>
            <person name="Criscuolo A."/>
        </authorList>
    </citation>
    <scope>NUCLEOTIDE SEQUENCE</scope>
    <source>
        <strain evidence="3">CIP111803</strain>
    </source>
</reference>
<dbReference type="AlphaFoldDB" id="A0A916JSU1"/>
<protein>
    <recommendedName>
        <fullName evidence="2">AB hydrolase-1 domain-containing protein</fullName>
    </recommendedName>
</protein>
<evidence type="ECO:0000313" key="3">
    <source>
        <dbReference type="EMBL" id="CAG7600318.1"/>
    </source>
</evidence>
<organism evidence="3 4">
    <name type="scientific">Leucobacter soli</name>
    <dbReference type="NCBI Taxonomy" id="2812850"/>
    <lineage>
        <taxon>Bacteria</taxon>
        <taxon>Bacillati</taxon>
        <taxon>Actinomycetota</taxon>
        <taxon>Actinomycetes</taxon>
        <taxon>Micrococcales</taxon>
        <taxon>Microbacteriaceae</taxon>
        <taxon>Leucobacter</taxon>
    </lineage>
</organism>
<dbReference type="InterPro" id="IPR050266">
    <property type="entry name" value="AB_hydrolase_sf"/>
</dbReference>
<dbReference type="InterPro" id="IPR000073">
    <property type="entry name" value="AB_hydrolase_1"/>
</dbReference>
<keyword evidence="4" id="KW-1185">Reference proteome</keyword>
<dbReference type="RefSeq" id="WP_218114026.1">
    <property type="nucleotide sequence ID" value="NZ_CAJVAP010000003.1"/>
</dbReference>
<dbReference type="PANTHER" id="PTHR43798:SF31">
    <property type="entry name" value="AB HYDROLASE SUPERFAMILY PROTEIN YCLE"/>
    <property type="match status" value="1"/>
</dbReference>
<dbReference type="GO" id="GO:0016020">
    <property type="term" value="C:membrane"/>
    <property type="evidence" value="ECO:0007669"/>
    <property type="project" value="TreeGrafter"/>
</dbReference>
<dbReference type="EMBL" id="CAJVAP010000003">
    <property type="protein sequence ID" value="CAG7600318.1"/>
    <property type="molecule type" value="Genomic_DNA"/>
</dbReference>
<evidence type="ECO:0000259" key="2">
    <source>
        <dbReference type="Pfam" id="PF12697"/>
    </source>
</evidence>
<dbReference type="Pfam" id="PF12697">
    <property type="entry name" value="Abhydrolase_6"/>
    <property type="match status" value="1"/>
</dbReference>
<name>A0A916JSU1_9MICO</name>
<sequence length="271" mass="30360">MSESLPWPFYTEPSKVDVRGLDVAYRRKGEGEPVLYLHGAGLTQRWLPFHEKMSERVDLLAPEHPGFGDTEMPEWLDGFDDVVLHYADLLDTLGIDRVHVVGHSFGGWIAAEFAVFFPERIKSLQLIAPAGLKGADLNDPFRQEGFEAFERVFNGRGEEFPDYIEEGDPVEALVQGYKETTARARLAWQPRHDRKLPRRLGRVTAPTQVLLAQEDRVMDVNVSAQYADYIEGATVSVVESDGIPTSHVPFVQAPEVLATTITNFVAEHSEA</sequence>
<dbReference type="Proteomes" id="UP000693892">
    <property type="component" value="Unassembled WGS sequence"/>
</dbReference>
<dbReference type="GO" id="GO:0016787">
    <property type="term" value="F:hydrolase activity"/>
    <property type="evidence" value="ECO:0007669"/>
    <property type="project" value="UniProtKB-KW"/>
</dbReference>
<comment type="caution">
    <text evidence="3">The sequence shown here is derived from an EMBL/GenBank/DDBJ whole genome shotgun (WGS) entry which is preliminary data.</text>
</comment>
<gene>
    <name evidence="3" type="ORF">LEUCIP111803_00376</name>
</gene>
<keyword evidence="1" id="KW-0378">Hydrolase</keyword>
<evidence type="ECO:0000256" key="1">
    <source>
        <dbReference type="ARBA" id="ARBA00022801"/>
    </source>
</evidence>
<dbReference type="PANTHER" id="PTHR43798">
    <property type="entry name" value="MONOACYLGLYCEROL LIPASE"/>
    <property type="match status" value="1"/>
</dbReference>
<accession>A0A916JSU1</accession>